<reference evidence="1 2" key="2">
    <citation type="journal article" date="2022" name="Mol. Biol. Evol.">
        <title>Comparative Genomics Reveals Insights into the Divergent Evolution of Astigmatic Mites and Household Pest Adaptations.</title>
        <authorList>
            <person name="Xiong Q."/>
            <person name="Wan A.T."/>
            <person name="Liu X."/>
            <person name="Fung C.S."/>
            <person name="Xiao X."/>
            <person name="Malainual N."/>
            <person name="Hou J."/>
            <person name="Wang L."/>
            <person name="Wang M."/>
            <person name="Yang K.Y."/>
            <person name="Cui Y."/>
            <person name="Leung E.L."/>
            <person name="Nong W."/>
            <person name="Shin S.K."/>
            <person name="Au S.W."/>
            <person name="Jeong K.Y."/>
            <person name="Chew F.T."/>
            <person name="Hui J.H."/>
            <person name="Leung T.F."/>
            <person name="Tungtrongchitr A."/>
            <person name="Zhong N."/>
            <person name="Liu Z."/>
            <person name="Tsui S.K."/>
        </authorList>
    </citation>
    <scope>NUCLEOTIDE SEQUENCE [LARGE SCALE GENOMIC DNA]</scope>
    <source>
        <strain evidence="1">Derp</strain>
    </source>
</reference>
<accession>A0ABQ8IXC1</accession>
<organism evidence="1 2">
    <name type="scientific">Dermatophagoides pteronyssinus</name>
    <name type="common">European house dust mite</name>
    <dbReference type="NCBI Taxonomy" id="6956"/>
    <lineage>
        <taxon>Eukaryota</taxon>
        <taxon>Metazoa</taxon>
        <taxon>Ecdysozoa</taxon>
        <taxon>Arthropoda</taxon>
        <taxon>Chelicerata</taxon>
        <taxon>Arachnida</taxon>
        <taxon>Acari</taxon>
        <taxon>Acariformes</taxon>
        <taxon>Sarcoptiformes</taxon>
        <taxon>Astigmata</taxon>
        <taxon>Psoroptidia</taxon>
        <taxon>Analgoidea</taxon>
        <taxon>Pyroglyphidae</taxon>
        <taxon>Dermatophagoidinae</taxon>
        <taxon>Dermatophagoides</taxon>
    </lineage>
</organism>
<gene>
    <name evidence="1" type="ORF">DERP_014108</name>
</gene>
<name>A0ABQ8IXC1_DERPT</name>
<protein>
    <submittedName>
        <fullName evidence="1">Uncharacterized protein</fullName>
    </submittedName>
</protein>
<sequence length="80" mass="9212">MNISTMKLVYFTILVDVNVDNNNDDDCRMCDDNNDHPCIFYFFLNSQNNDDDQDDNNFSQSTGGIHLKFIEPVKDSLLGK</sequence>
<dbReference type="Proteomes" id="UP000887458">
    <property type="component" value="Unassembled WGS sequence"/>
</dbReference>
<comment type="caution">
    <text evidence="1">The sequence shown here is derived from an EMBL/GenBank/DDBJ whole genome shotgun (WGS) entry which is preliminary data.</text>
</comment>
<evidence type="ECO:0000313" key="1">
    <source>
        <dbReference type="EMBL" id="KAH9414939.1"/>
    </source>
</evidence>
<reference evidence="1 2" key="1">
    <citation type="journal article" date="2018" name="J. Allergy Clin. Immunol.">
        <title>High-quality assembly of Dermatophagoides pteronyssinus genome and transcriptome reveals a wide range of novel allergens.</title>
        <authorList>
            <person name="Liu X.Y."/>
            <person name="Yang K.Y."/>
            <person name="Wang M.Q."/>
            <person name="Kwok J.S."/>
            <person name="Zeng X."/>
            <person name="Yang Z."/>
            <person name="Xiao X.J."/>
            <person name="Lau C.P."/>
            <person name="Li Y."/>
            <person name="Huang Z.M."/>
            <person name="Ba J.G."/>
            <person name="Yim A.K."/>
            <person name="Ouyang C.Y."/>
            <person name="Ngai S.M."/>
            <person name="Chan T.F."/>
            <person name="Leung E.L."/>
            <person name="Liu L."/>
            <person name="Liu Z.G."/>
            <person name="Tsui S.K."/>
        </authorList>
    </citation>
    <scope>NUCLEOTIDE SEQUENCE [LARGE SCALE GENOMIC DNA]</scope>
    <source>
        <strain evidence="1">Derp</strain>
    </source>
</reference>
<keyword evidence="2" id="KW-1185">Reference proteome</keyword>
<dbReference type="EMBL" id="NJHN03000102">
    <property type="protein sequence ID" value="KAH9414939.1"/>
    <property type="molecule type" value="Genomic_DNA"/>
</dbReference>
<evidence type="ECO:0000313" key="2">
    <source>
        <dbReference type="Proteomes" id="UP000887458"/>
    </source>
</evidence>
<proteinExistence type="predicted"/>